<dbReference type="InterPro" id="IPR050571">
    <property type="entry name" value="Class-IV_PLP-Dep_Aminotrnsfr"/>
</dbReference>
<evidence type="ECO:0000256" key="2">
    <source>
        <dbReference type="ARBA" id="ARBA00009320"/>
    </source>
</evidence>
<proteinExistence type="inferred from homology"/>
<dbReference type="InterPro" id="IPR043132">
    <property type="entry name" value="BCAT-like_C"/>
</dbReference>
<dbReference type="GO" id="GO:0008483">
    <property type="term" value="F:transaminase activity"/>
    <property type="evidence" value="ECO:0007669"/>
    <property type="project" value="UniProtKB-KW"/>
</dbReference>
<dbReference type="GO" id="GO:0008652">
    <property type="term" value="P:amino acid biosynthetic process"/>
    <property type="evidence" value="ECO:0007669"/>
    <property type="project" value="UniProtKB-ARBA"/>
</dbReference>
<keyword evidence="7" id="KW-0808">Transferase</keyword>
<dbReference type="InterPro" id="IPR001544">
    <property type="entry name" value="Aminotrans_IV"/>
</dbReference>
<name>A0A8J3AC90_9ACTN</name>
<comment type="caution">
    <text evidence="7">The sequence shown here is derived from an EMBL/GenBank/DDBJ whole genome shotgun (WGS) entry which is preliminary data.</text>
</comment>
<comment type="cofactor">
    <cofactor evidence="1 5">
        <name>pyridoxal 5'-phosphate</name>
        <dbReference type="ChEBI" id="CHEBI:597326"/>
    </cofactor>
</comment>
<dbReference type="PANTHER" id="PTHR42743">
    <property type="entry name" value="AMINO-ACID AMINOTRANSFERASE"/>
    <property type="match status" value="1"/>
</dbReference>
<accession>A0A8J3AC90</accession>
<dbReference type="Proteomes" id="UP000650511">
    <property type="component" value="Unassembled WGS sequence"/>
</dbReference>
<evidence type="ECO:0000256" key="6">
    <source>
        <dbReference type="SAM" id="MobiDB-lite"/>
    </source>
</evidence>
<reference evidence="7" key="2">
    <citation type="submission" date="2020-09" db="EMBL/GenBank/DDBJ databases">
        <authorList>
            <person name="Sun Q."/>
            <person name="Zhou Y."/>
        </authorList>
    </citation>
    <scope>NUCLEOTIDE SEQUENCE</scope>
    <source>
        <strain evidence="7">CGMCC 1.14988</strain>
    </source>
</reference>
<dbReference type="InterPro" id="IPR018300">
    <property type="entry name" value="Aminotrans_IV_CS"/>
</dbReference>
<dbReference type="Gene3D" id="3.20.10.10">
    <property type="entry name" value="D-amino Acid Aminotransferase, subunit A, domain 2"/>
    <property type="match status" value="1"/>
</dbReference>
<keyword evidence="7" id="KW-0032">Aminotransferase</keyword>
<reference evidence="7" key="1">
    <citation type="journal article" date="2014" name="Int. J. Syst. Evol. Microbiol.">
        <title>Complete genome sequence of Corynebacterium casei LMG S-19264T (=DSM 44701T), isolated from a smear-ripened cheese.</title>
        <authorList>
            <consortium name="US DOE Joint Genome Institute (JGI-PGF)"/>
            <person name="Walter F."/>
            <person name="Albersmeier A."/>
            <person name="Kalinowski J."/>
            <person name="Ruckert C."/>
        </authorList>
    </citation>
    <scope>NUCLEOTIDE SEQUENCE</scope>
    <source>
        <strain evidence="7">CGMCC 1.14988</strain>
    </source>
</reference>
<dbReference type="Gene3D" id="3.30.470.10">
    <property type="match status" value="1"/>
</dbReference>
<feature type="region of interest" description="Disordered" evidence="6">
    <location>
        <begin position="293"/>
        <end position="329"/>
    </location>
</feature>
<evidence type="ECO:0000256" key="4">
    <source>
        <dbReference type="RuleBase" id="RU004106"/>
    </source>
</evidence>
<dbReference type="GO" id="GO:0046394">
    <property type="term" value="P:carboxylic acid biosynthetic process"/>
    <property type="evidence" value="ECO:0007669"/>
    <property type="project" value="UniProtKB-ARBA"/>
</dbReference>
<evidence type="ECO:0000313" key="8">
    <source>
        <dbReference type="Proteomes" id="UP000650511"/>
    </source>
</evidence>
<evidence type="ECO:0000256" key="5">
    <source>
        <dbReference type="RuleBase" id="RU004516"/>
    </source>
</evidence>
<dbReference type="PANTHER" id="PTHR42743:SF11">
    <property type="entry name" value="AMINODEOXYCHORISMATE LYASE"/>
    <property type="match status" value="1"/>
</dbReference>
<dbReference type="Pfam" id="PF01063">
    <property type="entry name" value="Aminotran_4"/>
    <property type="match status" value="1"/>
</dbReference>
<evidence type="ECO:0000313" key="7">
    <source>
        <dbReference type="EMBL" id="GGI08222.1"/>
    </source>
</evidence>
<organism evidence="7 8">
    <name type="scientific">Egicoccus halophilus</name>
    <dbReference type="NCBI Taxonomy" id="1670830"/>
    <lineage>
        <taxon>Bacteria</taxon>
        <taxon>Bacillati</taxon>
        <taxon>Actinomycetota</taxon>
        <taxon>Nitriliruptoria</taxon>
        <taxon>Egicoccales</taxon>
        <taxon>Egicoccaceae</taxon>
        <taxon>Egicoccus</taxon>
    </lineage>
</organism>
<evidence type="ECO:0000256" key="1">
    <source>
        <dbReference type="ARBA" id="ARBA00001933"/>
    </source>
</evidence>
<dbReference type="InterPro" id="IPR043131">
    <property type="entry name" value="BCAT-like_N"/>
</dbReference>
<evidence type="ECO:0000256" key="3">
    <source>
        <dbReference type="ARBA" id="ARBA00022898"/>
    </source>
</evidence>
<dbReference type="FunFam" id="3.20.10.10:FF:000002">
    <property type="entry name" value="D-alanine aminotransferase"/>
    <property type="match status" value="1"/>
</dbReference>
<keyword evidence="8" id="KW-1185">Reference proteome</keyword>
<dbReference type="OrthoDB" id="9805628at2"/>
<sequence length="329" mass="34245">MSEPTTTRPLSVWIDGAQVPADRATVSVFDRGFRNGEGVFETFRAYGDHVFRLDQHLARAVAGATELGFDPGPTAVLRAAVADTARANLTALDGQDSALRLTVSAGSIDPDAPFPGRPVGVPTVVVTSHRLAHDPQRTEVGVSASSVALARELPHVKAVSYLVAVTARRRARAQGCDEALLTSPSGEVLEGASSNLFAVVDGQLVTPPTEAGLLAGVTRAVVLEVAARLGLPVAARPLPVEELAGAEEAFLTATTREVVPLVRVDGAAVGTGRPGPVTGRIVAGFRALVEEERRAGSGLRRPDRQVAHDEPGEGDQHRGGHESGGGDDR</sequence>
<comment type="similarity">
    <text evidence="2 4">Belongs to the class-IV pyridoxal-phosphate-dependent aminotransferase family.</text>
</comment>
<protein>
    <submittedName>
        <fullName evidence="7">Branched chain amino acid aminotransferase</fullName>
    </submittedName>
</protein>
<gene>
    <name evidence="7" type="ORF">GCM10011354_28010</name>
</gene>
<keyword evidence="3 5" id="KW-0663">Pyridoxal phosphate</keyword>
<dbReference type="InterPro" id="IPR036038">
    <property type="entry name" value="Aminotransferase-like"/>
</dbReference>
<dbReference type="RefSeq" id="WP_130650062.1">
    <property type="nucleotide sequence ID" value="NZ_BMHA01000011.1"/>
</dbReference>
<dbReference type="AlphaFoldDB" id="A0A8J3AC90"/>
<dbReference type="PROSITE" id="PS00770">
    <property type="entry name" value="AA_TRANSFER_CLASS_4"/>
    <property type="match status" value="1"/>
</dbReference>
<dbReference type="EMBL" id="BMHA01000011">
    <property type="protein sequence ID" value="GGI08222.1"/>
    <property type="molecule type" value="Genomic_DNA"/>
</dbReference>
<dbReference type="SUPFAM" id="SSF56752">
    <property type="entry name" value="D-aminoacid aminotransferase-like PLP-dependent enzymes"/>
    <property type="match status" value="1"/>
</dbReference>